<dbReference type="RefSeq" id="XP_033380647.1">
    <property type="nucleotide sequence ID" value="XM_033528906.1"/>
</dbReference>
<proteinExistence type="predicted"/>
<sequence>MRVAADTLNSAPAMQIRYLEAMQAMARSGQSKIIFMPGPVNSGDFGVPRVIEQGQASSSGGQQSQADPLQHAINARVFEDM</sequence>
<keyword evidence="2" id="KW-1185">Reference proteome</keyword>
<organism evidence="1 2">
    <name type="scientific">Aaosphaeria arxii CBS 175.79</name>
    <dbReference type="NCBI Taxonomy" id="1450172"/>
    <lineage>
        <taxon>Eukaryota</taxon>
        <taxon>Fungi</taxon>
        <taxon>Dikarya</taxon>
        <taxon>Ascomycota</taxon>
        <taxon>Pezizomycotina</taxon>
        <taxon>Dothideomycetes</taxon>
        <taxon>Pleosporomycetidae</taxon>
        <taxon>Pleosporales</taxon>
        <taxon>Pleosporales incertae sedis</taxon>
        <taxon>Aaosphaeria</taxon>
    </lineage>
</organism>
<dbReference type="OrthoDB" id="5417493at2759"/>
<evidence type="ECO:0000313" key="1">
    <source>
        <dbReference type="EMBL" id="KAF2012308.1"/>
    </source>
</evidence>
<dbReference type="AlphaFoldDB" id="A0A6A5XGK1"/>
<name>A0A6A5XGK1_9PLEO</name>
<evidence type="ECO:0000313" key="2">
    <source>
        <dbReference type="Proteomes" id="UP000799778"/>
    </source>
</evidence>
<reference evidence="1" key="1">
    <citation type="journal article" date="2020" name="Stud. Mycol.">
        <title>101 Dothideomycetes genomes: a test case for predicting lifestyles and emergence of pathogens.</title>
        <authorList>
            <person name="Haridas S."/>
            <person name="Albert R."/>
            <person name="Binder M."/>
            <person name="Bloem J."/>
            <person name="Labutti K."/>
            <person name="Salamov A."/>
            <person name="Andreopoulos B."/>
            <person name="Baker S."/>
            <person name="Barry K."/>
            <person name="Bills G."/>
            <person name="Bluhm B."/>
            <person name="Cannon C."/>
            <person name="Castanera R."/>
            <person name="Culley D."/>
            <person name="Daum C."/>
            <person name="Ezra D."/>
            <person name="Gonzalez J."/>
            <person name="Henrissat B."/>
            <person name="Kuo A."/>
            <person name="Liang C."/>
            <person name="Lipzen A."/>
            <person name="Lutzoni F."/>
            <person name="Magnuson J."/>
            <person name="Mondo S."/>
            <person name="Nolan M."/>
            <person name="Ohm R."/>
            <person name="Pangilinan J."/>
            <person name="Park H.-J."/>
            <person name="Ramirez L."/>
            <person name="Alfaro M."/>
            <person name="Sun H."/>
            <person name="Tritt A."/>
            <person name="Yoshinaga Y."/>
            <person name="Zwiers L.-H."/>
            <person name="Turgeon B."/>
            <person name="Goodwin S."/>
            <person name="Spatafora J."/>
            <person name="Crous P."/>
            <person name="Grigoriev I."/>
        </authorList>
    </citation>
    <scope>NUCLEOTIDE SEQUENCE</scope>
    <source>
        <strain evidence="1">CBS 175.79</strain>
    </source>
</reference>
<dbReference type="Proteomes" id="UP000799778">
    <property type="component" value="Unassembled WGS sequence"/>
</dbReference>
<dbReference type="GeneID" id="54286303"/>
<gene>
    <name evidence="1" type="ORF">BU24DRAFT_426173</name>
</gene>
<protein>
    <submittedName>
        <fullName evidence="1">Uncharacterized protein</fullName>
    </submittedName>
</protein>
<dbReference type="EMBL" id="ML978073">
    <property type="protein sequence ID" value="KAF2012308.1"/>
    <property type="molecule type" value="Genomic_DNA"/>
</dbReference>
<accession>A0A6A5XGK1</accession>